<dbReference type="EMBL" id="CP024087">
    <property type="protein sequence ID" value="AYF29320.1"/>
    <property type="molecule type" value="Genomic_DNA"/>
</dbReference>
<dbReference type="Proteomes" id="UP000267804">
    <property type="component" value="Chromosome"/>
</dbReference>
<evidence type="ECO:0000313" key="1">
    <source>
        <dbReference type="EMBL" id="AYF29320.1"/>
    </source>
</evidence>
<protein>
    <submittedName>
        <fullName evidence="1">Uncharacterized protein</fullName>
    </submittedName>
</protein>
<proteinExistence type="predicted"/>
<evidence type="ECO:0000313" key="2">
    <source>
        <dbReference type="Proteomes" id="UP000267804"/>
    </source>
</evidence>
<sequence>MLVLCFVASIASGGAAILYTNASARQSEQQWCEVLTTLDDIYREIPPRTPQERKLAAAIHQQRAGFGCPPGR</sequence>
<gene>
    <name evidence="1" type="ORF">CSH63_17980</name>
</gene>
<organism evidence="1 2">
    <name type="scientific">Micromonospora tulbaghiae</name>
    <dbReference type="NCBI Taxonomy" id="479978"/>
    <lineage>
        <taxon>Bacteria</taxon>
        <taxon>Bacillati</taxon>
        <taxon>Actinomycetota</taxon>
        <taxon>Actinomycetes</taxon>
        <taxon>Micromonosporales</taxon>
        <taxon>Micromonosporaceae</taxon>
        <taxon>Micromonospora</taxon>
    </lineage>
</organism>
<dbReference type="AlphaFoldDB" id="A0A386WPK0"/>
<reference evidence="1 2" key="1">
    <citation type="submission" date="2017-10" db="EMBL/GenBank/DDBJ databases">
        <title>Integration of genomic and chemical information greatly accelerates assignment of the full stereostructure of myelolactone, a potent inhibitor of myeloma from a marine-derived Micromonospora.</title>
        <authorList>
            <person name="Kim M.C."/>
            <person name="Machado H."/>
            <person name="Jensen P.R."/>
            <person name="Fenical W."/>
        </authorList>
    </citation>
    <scope>NUCLEOTIDE SEQUENCE [LARGE SCALE GENOMIC DNA]</scope>
    <source>
        <strain evidence="1 2">CNY-010</strain>
    </source>
</reference>
<name>A0A386WPK0_9ACTN</name>
<dbReference type="KEGG" id="mtua:CSH63_17980"/>
<accession>A0A386WPK0</accession>